<gene>
    <name evidence="3" type="ORF">DWY25_08430</name>
</gene>
<name>A0A412G0X9_9FIRM</name>
<comment type="caution">
    <text evidence="3">The sequence shown here is derived from an EMBL/GenBank/DDBJ whole genome shotgun (WGS) entry which is preliminary data.</text>
</comment>
<keyword evidence="1" id="KW-0812">Transmembrane</keyword>
<dbReference type="AlphaFoldDB" id="A0A412G0X9"/>
<dbReference type="Gene3D" id="3.90.640.20">
    <property type="entry name" value="Heat-shock cognate protein, ATPase"/>
    <property type="match status" value="1"/>
</dbReference>
<dbReference type="Pfam" id="PF11738">
    <property type="entry name" value="DUF3298"/>
    <property type="match status" value="1"/>
</dbReference>
<dbReference type="InterPro" id="IPR021729">
    <property type="entry name" value="DUF3298"/>
</dbReference>
<evidence type="ECO:0000259" key="2">
    <source>
        <dbReference type="Pfam" id="PF11738"/>
    </source>
</evidence>
<keyword evidence="4" id="KW-1185">Reference proteome</keyword>
<evidence type="ECO:0000313" key="3">
    <source>
        <dbReference type="EMBL" id="RGR74096.1"/>
    </source>
</evidence>
<evidence type="ECO:0000313" key="4">
    <source>
        <dbReference type="Proteomes" id="UP000284178"/>
    </source>
</evidence>
<keyword evidence="1" id="KW-1133">Transmembrane helix</keyword>
<dbReference type="EMBL" id="QRUP01000009">
    <property type="protein sequence ID" value="RGR74096.1"/>
    <property type="molecule type" value="Genomic_DNA"/>
</dbReference>
<proteinExistence type="predicted"/>
<feature type="transmembrane region" description="Helical" evidence="1">
    <location>
        <begin position="36"/>
        <end position="52"/>
    </location>
</feature>
<dbReference type="Proteomes" id="UP000284178">
    <property type="component" value="Unassembled WGS sequence"/>
</dbReference>
<dbReference type="InterPro" id="IPR037126">
    <property type="entry name" value="PdaC/RsiV-like_sf"/>
</dbReference>
<organism evidence="3 4">
    <name type="scientific">Holdemania filiformis</name>
    <dbReference type="NCBI Taxonomy" id="61171"/>
    <lineage>
        <taxon>Bacteria</taxon>
        <taxon>Bacillati</taxon>
        <taxon>Bacillota</taxon>
        <taxon>Erysipelotrichia</taxon>
        <taxon>Erysipelotrichales</taxon>
        <taxon>Erysipelotrichaceae</taxon>
        <taxon>Holdemania</taxon>
    </lineage>
</organism>
<dbReference type="RefSeq" id="WP_117894865.1">
    <property type="nucleotide sequence ID" value="NZ_CABJCV010000009.1"/>
</dbReference>
<evidence type="ECO:0000256" key="1">
    <source>
        <dbReference type="SAM" id="Phobius"/>
    </source>
</evidence>
<dbReference type="GeneID" id="83015429"/>
<sequence>MSDKDVKIPEDLHEIIEKSIQQGLIQRKQRCRRNKTIGLSAAAGCCAFLFFFNTNTVFAKTVLDLPLVSQIAHLFLDSESTSEEAAYIAEIKVPQLENNDQAQSLNAAIREQIEAHAIAMKQQAADEYQAFIETGGKAEEYIPARISINYQLYCNNDQTLSFAIISTYVRAQSSQTVDCYNVEAGTGRTLTLEALAGEDYAERIAREIQRQIDAKPEAEQAVYDEDLDLKSMIGPDRPFHLDPDGNLIVEFEKYEIAAGAAGPQSFTLDLESLN</sequence>
<dbReference type="Gene3D" id="3.30.565.40">
    <property type="entry name" value="Fervidobacterium nodosum Rt17-B1 like"/>
    <property type="match status" value="1"/>
</dbReference>
<protein>
    <submittedName>
        <fullName evidence="3">DUF3298 domain-containing protein</fullName>
    </submittedName>
</protein>
<keyword evidence="1" id="KW-0472">Membrane</keyword>
<accession>A0A412G0X9</accession>
<reference evidence="3 4" key="1">
    <citation type="submission" date="2018-08" db="EMBL/GenBank/DDBJ databases">
        <title>A genome reference for cultivated species of the human gut microbiota.</title>
        <authorList>
            <person name="Zou Y."/>
            <person name="Xue W."/>
            <person name="Luo G."/>
        </authorList>
    </citation>
    <scope>NUCLEOTIDE SEQUENCE [LARGE SCALE GENOMIC DNA]</scope>
    <source>
        <strain evidence="3 4">AF24-29</strain>
    </source>
</reference>
<feature type="domain" description="DUF3298" evidence="2">
    <location>
        <begin position="197"/>
        <end position="269"/>
    </location>
</feature>